<dbReference type="EMBL" id="JAQZSM010000016">
    <property type="protein sequence ID" value="MDD7972498.1"/>
    <property type="molecule type" value="Genomic_DNA"/>
</dbReference>
<dbReference type="InterPro" id="IPR036413">
    <property type="entry name" value="YaeB-like_sf"/>
</dbReference>
<dbReference type="PANTHER" id="PTHR12818">
    <property type="entry name" value="TRNA (ADENINE(37)-N6)-METHYLTRANSFERASE"/>
    <property type="match status" value="1"/>
</dbReference>
<dbReference type="InterPro" id="IPR040372">
    <property type="entry name" value="YaeB-like"/>
</dbReference>
<comment type="similarity">
    <text evidence="2">Belongs to the tRNA methyltransferase O family.</text>
</comment>
<dbReference type="GO" id="GO:0008168">
    <property type="term" value="F:methyltransferase activity"/>
    <property type="evidence" value="ECO:0007669"/>
    <property type="project" value="UniProtKB-KW"/>
</dbReference>
<keyword evidence="5" id="KW-1185">Reference proteome</keyword>
<comment type="caution">
    <text evidence="4">The sequence shown here is derived from an EMBL/GenBank/DDBJ whole genome shotgun (WGS) entry which is preliminary data.</text>
</comment>
<dbReference type="SUPFAM" id="SSF118196">
    <property type="entry name" value="YaeB-like"/>
    <property type="match status" value="1"/>
</dbReference>
<dbReference type="PROSITE" id="PS51668">
    <property type="entry name" value="TSAA_2"/>
    <property type="match status" value="1"/>
</dbReference>
<organism evidence="4 5">
    <name type="scientific">Roseinatronobacter alkalisoli</name>
    <dbReference type="NCBI Taxonomy" id="3028235"/>
    <lineage>
        <taxon>Bacteria</taxon>
        <taxon>Pseudomonadati</taxon>
        <taxon>Pseudomonadota</taxon>
        <taxon>Alphaproteobacteria</taxon>
        <taxon>Rhodobacterales</taxon>
        <taxon>Paracoccaceae</taxon>
        <taxon>Roseinatronobacter</taxon>
    </lineage>
</organism>
<evidence type="ECO:0000313" key="5">
    <source>
        <dbReference type="Proteomes" id="UP001431784"/>
    </source>
</evidence>
<keyword evidence="4" id="KW-0489">Methyltransferase</keyword>
<keyword evidence="1" id="KW-0949">S-adenosyl-L-methionine</keyword>
<evidence type="ECO:0000256" key="2">
    <source>
        <dbReference type="ARBA" id="ARBA00033753"/>
    </source>
</evidence>
<dbReference type="Pfam" id="PF01980">
    <property type="entry name" value="TrmO_N"/>
    <property type="match status" value="1"/>
</dbReference>
<gene>
    <name evidence="4" type="ORF">PUT78_15470</name>
</gene>
<dbReference type="InterPro" id="IPR036414">
    <property type="entry name" value="YaeB_N_sf"/>
</dbReference>
<sequence length="158" mass="17715">MKDRFAARPGEQRLDAPFAMHAEITFIGHIESDWSLEDCPRNIGQAREAGKPARLWVEPQFRAGLDGIVTGDVLVLLYWMDRAPRDLIRQKPRHRDTPTGTFNLRSPARPNPIGMGVVRVLELDIDAGRITIDAIDTINGTPLIDIKPHIPRVDQLPA</sequence>
<dbReference type="GO" id="GO:0032259">
    <property type="term" value="P:methylation"/>
    <property type="evidence" value="ECO:0007669"/>
    <property type="project" value="UniProtKB-KW"/>
</dbReference>
<proteinExistence type="inferred from homology"/>
<evidence type="ECO:0000259" key="3">
    <source>
        <dbReference type="PROSITE" id="PS51668"/>
    </source>
</evidence>
<dbReference type="Gene3D" id="2.40.30.70">
    <property type="entry name" value="YaeB-like"/>
    <property type="match status" value="1"/>
</dbReference>
<feature type="domain" description="TsaA-like" evidence="3">
    <location>
        <begin position="24"/>
        <end position="158"/>
    </location>
</feature>
<keyword evidence="4" id="KW-0808">Transferase</keyword>
<reference evidence="4" key="1">
    <citation type="submission" date="2023-02" db="EMBL/GenBank/DDBJ databases">
        <title>Description of Roseinatronobacter alkalisoli sp. nov., an alkaliphilic bacerium isolated from soda soil.</title>
        <authorList>
            <person name="Wei W."/>
        </authorList>
    </citation>
    <scope>NUCLEOTIDE SEQUENCE</scope>
    <source>
        <strain evidence="4">HJB301</strain>
    </source>
</reference>
<accession>A0ABT5TF10</accession>
<dbReference type="EC" id="2.1.1.-" evidence="4"/>
<evidence type="ECO:0000256" key="1">
    <source>
        <dbReference type="ARBA" id="ARBA00022691"/>
    </source>
</evidence>
<evidence type="ECO:0000313" key="4">
    <source>
        <dbReference type="EMBL" id="MDD7972498.1"/>
    </source>
</evidence>
<name>A0ABT5TF10_9RHOB</name>
<dbReference type="InterPro" id="IPR023370">
    <property type="entry name" value="TrmO-like_N"/>
</dbReference>
<dbReference type="Proteomes" id="UP001431784">
    <property type="component" value="Unassembled WGS sequence"/>
</dbReference>
<protein>
    <submittedName>
        <fullName evidence="4">TrmO family methyltransferase</fullName>
        <ecNumber evidence="4">2.1.1.-</ecNumber>
    </submittedName>
</protein>
<dbReference type="PANTHER" id="PTHR12818:SF0">
    <property type="entry name" value="TRNA (ADENINE(37)-N6)-METHYLTRANSFERASE"/>
    <property type="match status" value="1"/>
</dbReference>
<dbReference type="RefSeq" id="WP_274353174.1">
    <property type="nucleotide sequence ID" value="NZ_JAQZSM010000016.1"/>
</dbReference>